<name>A0A0D2MWC3_HYPSF</name>
<dbReference type="OrthoDB" id="3270336at2759"/>
<evidence type="ECO:0000313" key="2">
    <source>
        <dbReference type="Proteomes" id="UP000054270"/>
    </source>
</evidence>
<proteinExistence type="predicted"/>
<organism evidence="1 2">
    <name type="scientific">Hypholoma sublateritium (strain FD-334 SS-4)</name>
    <dbReference type="NCBI Taxonomy" id="945553"/>
    <lineage>
        <taxon>Eukaryota</taxon>
        <taxon>Fungi</taxon>
        <taxon>Dikarya</taxon>
        <taxon>Basidiomycota</taxon>
        <taxon>Agaricomycotina</taxon>
        <taxon>Agaricomycetes</taxon>
        <taxon>Agaricomycetidae</taxon>
        <taxon>Agaricales</taxon>
        <taxon>Agaricineae</taxon>
        <taxon>Strophariaceae</taxon>
        <taxon>Hypholoma</taxon>
    </lineage>
</organism>
<dbReference type="AlphaFoldDB" id="A0A0D2MWC3"/>
<gene>
    <name evidence="1" type="ORF">HYPSUDRAFT_197188</name>
</gene>
<dbReference type="Proteomes" id="UP000054270">
    <property type="component" value="Unassembled WGS sequence"/>
</dbReference>
<dbReference type="EMBL" id="KN817521">
    <property type="protein sequence ID" value="KJA28283.1"/>
    <property type="molecule type" value="Genomic_DNA"/>
</dbReference>
<sequence length="582" mass="66816">MTTHLLQVHYDTPAIRPMYPSGFGYKKSHPGESAAMKAIHKARNWFCVWMGLLSFLIAMAETKEHELRDYPHLSKKGWADYLLEKGAERTWIESLINSEVSCFRPNVVRSGTFLHLIAQDSFQPSVEWFCKYHVPVWYHWGPEQASNPRFAELAPPTYLLQMSATAFTRSPSRPESETSDTILPQEIVTLHAATVRVIHPLASSQHDRFLASWNLFLLSRKSLRQRIEQAETPLEQHKRLSRERHPPTKSAKVFRWIKDVTGDGYIRTQVSKKWREDTLSDYSVKQAQYDSHFNEWDCSSELGSDDESDGLVDDDERPGEDIYFMDFDEVHLETLAPSIATAGPEENLGAFDDNEEWLPFCHQPRDTAFHPSLDALEEEIMETASTYFGYTSPLPLTAFPPLKNEQRQKHILRYLGFSWNESTPVLFNRPRILALVDFIDRLSGTGDISSDEWDIDYKHRASVAFTERFQYILEILGPNGPLFMFNFHDRSTVKWKLAVTSATHALLVCQFSSLTTNSCPNYYFFNASDNNERAAQAKTVGAREKQHVLYASDFIMNREVGPAPLLPKAKRTRRRPALPALS</sequence>
<accession>A0A0D2MWC3</accession>
<reference evidence="2" key="1">
    <citation type="submission" date="2014-04" db="EMBL/GenBank/DDBJ databases">
        <title>Evolutionary Origins and Diversification of the Mycorrhizal Mutualists.</title>
        <authorList>
            <consortium name="DOE Joint Genome Institute"/>
            <consortium name="Mycorrhizal Genomics Consortium"/>
            <person name="Kohler A."/>
            <person name="Kuo A."/>
            <person name="Nagy L.G."/>
            <person name="Floudas D."/>
            <person name="Copeland A."/>
            <person name="Barry K.W."/>
            <person name="Cichocki N."/>
            <person name="Veneault-Fourrey C."/>
            <person name="LaButti K."/>
            <person name="Lindquist E.A."/>
            <person name="Lipzen A."/>
            <person name="Lundell T."/>
            <person name="Morin E."/>
            <person name="Murat C."/>
            <person name="Riley R."/>
            <person name="Ohm R."/>
            <person name="Sun H."/>
            <person name="Tunlid A."/>
            <person name="Henrissat B."/>
            <person name="Grigoriev I.V."/>
            <person name="Hibbett D.S."/>
            <person name="Martin F."/>
        </authorList>
    </citation>
    <scope>NUCLEOTIDE SEQUENCE [LARGE SCALE GENOMIC DNA]</scope>
    <source>
        <strain evidence="2">FD-334 SS-4</strain>
    </source>
</reference>
<dbReference type="OMA" id="YASDFIM"/>
<keyword evidence="2" id="KW-1185">Reference proteome</keyword>
<evidence type="ECO:0000313" key="1">
    <source>
        <dbReference type="EMBL" id="KJA28283.1"/>
    </source>
</evidence>
<protein>
    <submittedName>
        <fullName evidence="1">Uncharacterized protein</fullName>
    </submittedName>
</protein>
<dbReference type="STRING" id="945553.A0A0D2MWC3"/>